<dbReference type="RefSeq" id="WP_136628235.1">
    <property type="nucleotide sequence ID" value="NZ_CP082202.1"/>
</dbReference>
<feature type="compositionally biased region" description="Gly residues" evidence="1">
    <location>
        <begin position="242"/>
        <end position="261"/>
    </location>
</feature>
<keyword evidence="2" id="KW-0472">Membrane</keyword>
<keyword evidence="2" id="KW-0812">Transmembrane</keyword>
<sequence>MRKWKKIIIGCFAILTVCLLFAPTLARANQIPDRPTGTTVVDETQLLSSETIAEIDQLNRNWASTEQALQVGVYVTESLSSDIESLANETFRHWQVGFAGTDNGVLLVVAIADRAFRIETSDNAATVLTDVEAKDILENAREFFRQEDYDGGVTYIVQSIGDRFYGTSLGQEQLAAMEERTSAESDSFVLFLILILIFIIFGIIDKASRGRGGGPGNLLWMLVDDHHHYHNHHSSNSSSSSFGGGSWSGGGGGGGGASSGW</sequence>
<name>A0A4V4RYS7_STRSU</name>
<keyword evidence="2" id="KW-1133">Transmembrane helix</keyword>
<dbReference type="InterPro" id="IPR007621">
    <property type="entry name" value="TPM_dom"/>
</dbReference>
<dbReference type="Proteomes" id="UP000305768">
    <property type="component" value="Unassembled WGS sequence"/>
</dbReference>
<dbReference type="Pfam" id="PF04536">
    <property type="entry name" value="TPM_phosphatase"/>
    <property type="match status" value="1"/>
</dbReference>
<dbReference type="Gene3D" id="3.10.310.50">
    <property type="match status" value="1"/>
</dbReference>
<feature type="chain" id="PRO_5020773428" evidence="3">
    <location>
        <begin position="29"/>
        <end position="261"/>
    </location>
</feature>
<keyword evidence="3" id="KW-0732">Signal</keyword>
<gene>
    <name evidence="5" type="ORF">FAJ34_03775</name>
</gene>
<protein>
    <submittedName>
        <fullName evidence="5">TPM domain-containing protein</fullName>
    </submittedName>
</protein>
<accession>A0A4V4RYS7</accession>
<evidence type="ECO:0000256" key="2">
    <source>
        <dbReference type="SAM" id="Phobius"/>
    </source>
</evidence>
<evidence type="ECO:0000313" key="6">
    <source>
        <dbReference type="Proteomes" id="UP000305768"/>
    </source>
</evidence>
<feature type="domain" description="TPM" evidence="4">
    <location>
        <begin position="40"/>
        <end position="162"/>
    </location>
</feature>
<evidence type="ECO:0000256" key="1">
    <source>
        <dbReference type="SAM" id="MobiDB-lite"/>
    </source>
</evidence>
<proteinExistence type="predicted"/>
<feature type="signal peptide" evidence="3">
    <location>
        <begin position="1"/>
        <end position="28"/>
    </location>
</feature>
<dbReference type="PANTHER" id="PTHR30373:SF2">
    <property type="entry name" value="UPF0603 PROTEIN YGCG"/>
    <property type="match status" value="1"/>
</dbReference>
<comment type="caution">
    <text evidence="5">The sequence shown here is derived from an EMBL/GenBank/DDBJ whole genome shotgun (WGS) entry which is preliminary data.</text>
</comment>
<evidence type="ECO:0000313" key="5">
    <source>
        <dbReference type="EMBL" id="TII08635.1"/>
    </source>
</evidence>
<feature type="region of interest" description="Disordered" evidence="1">
    <location>
        <begin position="234"/>
        <end position="261"/>
    </location>
</feature>
<dbReference type="PANTHER" id="PTHR30373">
    <property type="entry name" value="UPF0603 PROTEIN YGCG"/>
    <property type="match status" value="1"/>
</dbReference>
<reference evidence="5 6" key="1">
    <citation type="submission" date="2019-04" db="EMBL/GenBank/DDBJ databases">
        <title>Genome analysis of Streptococcus suis strain WUSS425.</title>
        <authorList>
            <person name="Chen H."/>
            <person name="Gao X."/>
            <person name="Wu Z."/>
        </authorList>
    </citation>
    <scope>NUCLEOTIDE SEQUENCE [LARGE SCALE GENOMIC DNA]</scope>
    <source>
        <strain evidence="5 6">WUSS425</strain>
    </source>
</reference>
<evidence type="ECO:0000259" key="4">
    <source>
        <dbReference type="Pfam" id="PF04536"/>
    </source>
</evidence>
<feature type="transmembrane region" description="Helical" evidence="2">
    <location>
        <begin position="187"/>
        <end position="204"/>
    </location>
</feature>
<dbReference type="EMBL" id="SSXP01000003">
    <property type="protein sequence ID" value="TII08635.1"/>
    <property type="molecule type" value="Genomic_DNA"/>
</dbReference>
<organism evidence="5 6">
    <name type="scientific">Streptococcus suis</name>
    <dbReference type="NCBI Taxonomy" id="1307"/>
    <lineage>
        <taxon>Bacteria</taxon>
        <taxon>Bacillati</taxon>
        <taxon>Bacillota</taxon>
        <taxon>Bacilli</taxon>
        <taxon>Lactobacillales</taxon>
        <taxon>Streptococcaceae</taxon>
        <taxon>Streptococcus</taxon>
    </lineage>
</organism>
<evidence type="ECO:0000256" key="3">
    <source>
        <dbReference type="SAM" id="SignalP"/>
    </source>
</evidence>
<dbReference type="AlphaFoldDB" id="A0A4V4RYS7"/>